<dbReference type="InterPro" id="IPR053143">
    <property type="entry name" value="Arylsulfate_ST"/>
</dbReference>
<name>A0A6A6PZW2_9PEZI</name>
<keyword evidence="2" id="KW-0472">Membrane</keyword>
<keyword evidence="2" id="KW-1133">Transmembrane helix</keyword>
<feature type="compositionally biased region" description="Polar residues" evidence="1">
    <location>
        <begin position="644"/>
        <end position="655"/>
    </location>
</feature>
<keyword evidence="5" id="KW-1185">Reference proteome</keyword>
<reference evidence="4" key="1">
    <citation type="journal article" date="2020" name="Stud. Mycol.">
        <title>101 Dothideomycetes genomes: a test case for predicting lifestyles and emergence of pathogens.</title>
        <authorList>
            <person name="Haridas S."/>
            <person name="Albert R."/>
            <person name="Binder M."/>
            <person name="Bloem J."/>
            <person name="Labutti K."/>
            <person name="Salamov A."/>
            <person name="Andreopoulos B."/>
            <person name="Baker S."/>
            <person name="Barry K."/>
            <person name="Bills G."/>
            <person name="Bluhm B."/>
            <person name="Cannon C."/>
            <person name="Castanera R."/>
            <person name="Culley D."/>
            <person name="Daum C."/>
            <person name="Ezra D."/>
            <person name="Gonzalez J."/>
            <person name="Henrissat B."/>
            <person name="Kuo A."/>
            <person name="Liang C."/>
            <person name="Lipzen A."/>
            <person name="Lutzoni F."/>
            <person name="Magnuson J."/>
            <person name="Mondo S."/>
            <person name="Nolan M."/>
            <person name="Ohm R."/>
            <person name="Pangilinan J."/>
            <person name="Park H.-J."/>
            <person name="Ramirez L."/>
            <person name="Alfaro M."/>
            <person name="Sun H."/>
            <person name="Tritt A."/>
            <person name="Yoshinaga Y."/>
            <person name="Zwiers L.-H."/>
            <person name="Turgeon B."/>
            <person name="Goodwin S."/>
            <person name="Spatafora J."/>
            <person name="Crous P."/>
            <person name="Grigoriev I."/>
        </authorList>
    </citation>
    <scope>NUCLEOTIDE SEQUENCE</scope>
    <source>
        <strain evidence="4">CBS 113389</strain>
    </source>
</reference>
<feature type="region of interest" description="Disordered" evidence="1">
    <location>
        <begin position="635"/>
        <end position="655"/>
    </location>
</feature>
<feature type="chain" id="PRO_5025580281" evidence="3">
    <location>
        <begin position="22"/>
        <end position="655"/>
    </location>
</feature>
<dbReference type="EMBL" id="MU001633">
    <property type="protein sequence ID" value="KAF2485311.1"/>
    <property type="molecule type" value="Genomic_DNA"/>
</dbReference>
<organism evidence="4 5">
    <name type="scientific">Neohortaea acidophila</name>
    <dbReference type="NCBI Taxonomy" id="245834"/>
    <lineage>
        <taxon>Eukaryota</taxon>
        <taxon>Fungi</taxon>
        <taxon>Dikarya</taxon>
        <taxon>Ascomycota</taxon>
        <taxon>Pezizomycotina</taxon>
        <taxon>Dothideomycetes</taxon>
        <taxon>Dothideomycetidae</taxon>
        <taxon>Mycosphaerellales</taxon>
        <taxon>Teratosphaeriaceae</taxon>
        <taxon>Neohortaea</taxon>
    </lineage>
</organism>
<proteinExistence type="predicted"/>
<evidence type="ECO:0000313" key="4">
    <source>
        <dbReference type="EMBL" id="KAF2485311.1"/>
    </source>
</evidence>
<dbReference type="PANTHER" id="PTHR35340:SF5">
    <property type="entry name" value="ASST-DOMAIN-CONTAINING PROTEIN"/>
    <property type="match status" value="1"/>
</dbReference>
<evidence type="ECO:0000256" key="1">
    <source>
        <dbReference type="SAM" id="MobiDB-lite"/>
    </source>
</evidence>
<dbReference type="Proteomes" id="UP000799767">
    <property type="component" value="Unassembled WGS sequence"/>
</dbReference>
<evidence type="ECO:0000256" key="3">
    <source>
        <dbReference type="SAM" id="SignalP"/>
    </source>
</evidence>
<feature type="compositionally biased region" description="Polar residues" evidence="1">
    <location>
        <begin position="529"/>
        <end position="538"/>
    </location>
</feature>
<sequence>MYRVWLCILLAACLRALLCHADEKSFLKNAKFNDGEYGNYPKHKFRTSIIEPPRLNFMEPFTNCDDGSYIFVAPRGAAAWSSFYILDHEGGLIWGPDHRYGEVYNFQMQLYKGQPYLFFWAGDDSVGGHGEGKYFMLDQHYEEHRKISAGQGIRGDLHTFFITKEDTAVFTGYQVMQADLTGVGGARDSWIWESIFQELDVETGEVLFQWRSSDHFAFEDSYGDPNAATHGNPWDYFHINMVDKDKAGNYFVSTRYGRCVLYISKDDGSILWQLGGKGNSFKDLSNGDATTFLGQHDAHWVEERSEITMFDNRADWTNKLEDESVGHRIRLDLGEMTAELVQSYRHPSHLLSTSQGSMQQLPNGNVLLGYGFNGAFSEFSPDGKLLCDATMMPTKRFGSGDVQSYRDLKFNWTGIPLTVPSLHFEEDKLYISWLGSTKVRGWMVQDSDAADGLFESVQTIKKNGFETEFALEDGPRMRKYVRVVAVDHGGTQLSISNPVDIVDPVEIWGVPQPGEPLHHIMGSADRTQHGNAGSNTGISGDEDDDSDNATTDAQLMLVLGGLTAVCAAVVLWMIYGRRRGGLPHPHSEKTYAPSRFRDTVSNGRLWRLWHRIRIRMPGSQSWHYGKLPTVTRDEEGANGHLAYASSSSDRSGFED</sequence>
<evidence type="ECO:0000256" key="2">
    <source>
        <dbReference type="SAM" id="Phobius"/>
    </source>
</evidence>
<dbReference type="AlphaFoldDB" id="A0A6A6PZW2"/>
<dbReference type="Pfam" id="PF14269">
    <property type="entry name" value="Arylsulfotran_2"/>
    <property type="match status" value="1"/>
</dbReference>
<protein>
    <submittedName>
        <fullName evidence="4">ASST-domain-containing protein</fullName>
    </submittedName>
</protein>
<feature type="signal peptide" evidence="3">
    <location>
        <begin position="1"/>
        <end position="21"/>
    </location>
</feature>
<evidence type="ECO:0000313" key="5">
    <source>
        <dbReference type="Proteomes" id="UP000799767"/>
    </source>
</evidence>
<feature type="transmembrane region" description="Helical" evidence="2">
    <location>
        <begin position="555"/>
        <end position="575"/>
    </location>
</feature>
<keyword evidence="2" id="KW-0812">Transmembrane</keyword>
<keyword evidence="3" id="KW-0732">Signal</keyword>
<feature type="region of interest" description="Disordered" evidence="1">
    <location>
        <begin position="520"/>
        <end position="547"/>
    </location>
</feature>
<dbReference type="GeneID" id="54477765"/>
<dbReference type="PANTHER" id="PTHR35340">
    <property type="entry name" value="PQQ ENZYME REPEAT PROTEIN-RELATED"/>
    <property type="match status" value="1"/>
</dbReference>
<gene>
    <name evidence="4" type="ORF">BDY17DRAFT_322169</name>
</gene>
<dbReference type="RefSeq" id="XP_033591880.1">
    <property type="nucleotide sequence ID" value="XM_033736763.1"/>
</dbReference>
<dbReference type="InterPro" id="IPR039535">
    <property type="entry name" value="ASST-like"/>
</dbReference>
<dbReference type="OrthoDB" id="5427350at2759"/>
<accession>A0A6A6PZW2</accession>